<dbReference type="GO" id="GO:0016829">
    <property type="term" value="F:lyase activity"/>
    <property type="evidence" value="ECO:0007669"/>
    <property type="project" value="InterPro"/>
</dbReference>
<dbReference type="SUPFAM" id="SSF53383">
    <property type="entry name" value="PLP-dependent transferases"/>
    <property type="match status" value="1"/>
</dbReference>
<dbReference type="AlphaFoldDB" id="A0A1Q9JH97"/>
<dbReference type="Pfam" id="PF01212">
    <property type="entry name" value="Beta_elim_lyase"/>
    <property type="match status" value="1"/>
</dbReference>
<gene>
    <name evidence="5" type="ORF">BHK98_05605</name>
</gene>
<evidence type="ECO:0000313" key="5">
    <source>
        <dbReference type="EMBL" id="OLR55583.1"/>
    </source>
</evidence>
<accession>A0A1Q9JH97</accession>
<keyword evidence="3" id="KW-0663">Pyridoxal phosphate</keyword>
<dbReference type="PANTHER" id="PTHR48097">
    <property type="entry name" value="L-THREONINE ALDOLASE-RELATED"/>
    <property type="match status" value="1"/>
</dbReference>
<comment type="cofactor">
    <cofactor evidence="1">
        <name>pyridoxal 5'-phosphate</name>
        <dbReference type="ChEBI" id="CHEBI:597326"/>
    </cofactor>
</comment>
<dbReference type="GO" id="GO:0006520">
    <property type="term" value="P:amino acid metabolic process"/>
    <property type="evidence" value="ECO:0007669"/>
    <property type="project" value="InterPro"/>
</dbReference>
<sequence>MFSFECDYHEGAHQSVLLKLIETNMEQLPGYGEDHYTREAADLIREACGCPDGQVYFFAGGTQTNVTVIDSILRPYDGIISAETGHVNCHEAGGVEYTGHKVLTIPSEDGKIAPERLRKLLVDFYDDEAWEHMVFPGGVYVSHPTELGTLYTRSELTAIAEICRECRIPLYLDGARMGYGLASDASDLTLKDIAKIVDVFYIGGTKVGALCGEAVVFPRGNAPEHFFTIMKQRGNVFAKGRVVAVQFLALFTDGLYFRLGEQALDMAEELKQVFLERGFRFYVESPTNMQFFVVENELVRKLHEHVGFEVSGKYDETHSILRFCTSWATTREDIRRLAGILDEVAR</sequence>
<dbReference type="EMBL" id="MJIE01000001">
    <property type="protein sequence ID" value="OLR55583.1"/>
    <property type="molecule type" value="Genomic_DNA"/>
</dbReference>
<proteinExistence type="inferred from homology"/>
<keyword evidence="6" id="KW-1185">Reference proteome</keyword>
<name>A0A1Q9JH97_9FIRM</name>
<dbReference type="RefSeq" id="WP_075712575.1">
    <property type="nucleotide sequence ID" value="NZ_MJIE01000001.1"/>
</dbReference>
<dbReference type="OrthoDB" id="9774495at2"/>
<dbReference type="InterPro" id="IPR015424">
    <property type="entry name" value="PyrdxlP-dep_Trfase"/>
</dbReference>
<comment type="similarity">
    <text evidence="2">Belongs to the threonine aldolase family.</text>
</comment>
<dbReference type="Proteomes" id="UP000187404">
    <property type="component" value="Unassembled WGS sequence"/>
</dbReference>
<dbReference type="InterPro" id="IPR015421">
    <property type="entry name" value="PyrdxlP-dep_Trfase_major"/>
</dbReference>
<dbReference type="InterPro" id="IPR015422">
    <property type="entry name" value="PyrdxlP-dep_Trfase_small"/>
</dbReference>
<dbReference type="InterPro" id="IPR001597">
    <property type="entry name" value="ArAA_b-elim_lyase/Thr_aldolase"/>
</dbReference>
<evidence type="ECO:0000256" key="2">
    <source>
        <dbReference type="ARBA" id="ARBA00006966"/>
    </source>
</evidence>
<evidence type="ECO:0000256" key="1">
    <source>
        <dbReference type="ARBA" id="ARBA00001933"/>
    </source>
</evidence>
<evidence type="ECO:0000259" key="4">
    <source>
        <dbReference type="Pfam" id="PF01212"/>
    </source>
</evidence>
<comment type="caution">
    <text evidence="5">The sequence shown here is derived from an EMBL/GenBank/DDBJ whole genome shotgun (WGS) entry which is preliminary data.</text>
</comment>
<protein>
    <submittedName>
        <fullName evidence="5">Threonine aldolase</fullName>
    </submittedName>
</protein>
<organism evidence="5 6">
    <name type="scientific">Hornefia porci</name>
    <dbReference type="NCBI Taxonomy" id="2652292"/>
    <lineage>
        <taxon>Bacteria</taxon>
        <taxon>Bacillati</taxon>
        <taxon>Bacillota</taxon>
        <taxon>Clostridia</taxon>
        <taxon>Peptostreptococcales</taxon>
        <taxon>Anaerovoracaceae</taxon>
        <taxon>Hornefia</taxon>
    </lineage>
</organism>
<evidence type="ECO:0000256" key="3">
    <source>
        <dbReference type="ARBA" id="ARBA00022898"/>
    </source>
</evidence>
<dbReference type="Gene3D" id="3.90.1150.10">
    <property type="entry name" value="Aspartate Aminotransferase, domain 1"/>
    <property type="match status" value="1"/>
</dbReference>
<reference evidence="5 6" key="1">
    <citation type="journal article" date="2016" name="Appl. Environ. Microbiol.">
        <title>Function and Phylogeny of Bacterial Butyryl Coenzyme A:Acetate Transferases and Their Diversity in the Proximal Colon of Swine.</title>
        <authorList>
            <person name="Trachsel J."/>
            <person name="Bayles D.O."/>
            <person name="Looft T."/>
            <person name="Levine U.Y."/>
            <person name="Allen H.K."/>
        </authorList>
    </citation>
    <scope>NUCLEOTIDE SEQUENCE [LARGE SCALE GENOMIC DNA]</scope>
    <source>
        <strain evidence="5 6">68-3-10</strain>
    </source>
</reference>
<dbReference type="Gene3D" id="3.40.640.10">
    <property type="entry name" value="Type I PLP-dependent aspartate aminotransferase-like (Major domain)"/>
    <property type="match status" value="1"/>
</dbReference>
<dbReference type="STRING" id="1261640.BHK98_05605"/>
<feature type="domain" description="Aromatic amino acid beta-eliminating lyase/threonine aldolase" evidence="4">
    <location>
        <begin position="30"/>
        <end position="294"/>
    </location>
</feature>
<evidence type="ECO:0000313" key="6">
    <source>
        <dbReference type="Proteomes" id="UP000187404"/>
    </source>
</evidence>
<dbReference type="PANTHER" id="PTHR48097:SF5">
    <property type="entry name" value="LOW SPECIFICITY L-THREONINE ALDOLASE"/>
    <property type="match status" value="1"/>
</dbReference>